<evidence type="ECO:0000259" key="13">
    <source>
        <dbReference type="Pfam" id="PF00479"/>
    </source>
</evidence>
<comment type="function">
    <text evidence="11">Catalyzes the rate-limiting step of the oxidative pentose-phosphate pathway, which represents a route for the dissimilation of carbohydrates besides glycolysis.</text>
</comment>
<evidence type="ECO:0000256" key="3">
    <source>
        <dbReference type="ARBA" id="ARBA00009975"/>
    </source>
</evidence>
<dbReference type="InterPro" id="IPR036291">
    <property type="entry name" value="NAD(P)-bd_dom_sf"/>
</dbReference>
<name>A0AAF3FNW0_9BILA</name>
<comment type="catalytic activity">
    <reaction evidence="10">
        <text>D-glucose 6-phosphate + NADP(+) = 6-phospho-D-glucono-1,5-lactone + NADPH + H(+)</text>
        <dbReference type="Rhea" id="RHEA:15841"/>
        <dbReference type="ChEBI" id="CHEBI:15378"/>
        <dbReference type="ChEBI" id="CHEBI:57783"/>
        <dbReference type="ChEBI" id="CHEBI:57955"/>
        <dbReference type="ChEBI" id="CHEBI:58349"/>
        <dbReference type="ChEBI" id="CHEBI:61548"/>
        <dbReference type="EC" id="1.1.1.49"/>
    </reaction>
    <physiologicalReaction direction="left-to-right" evidence="10">
        <dbReference type="Rhea" id="RHEA:15842"/>
    </physiologicalReaction>
</comment>
<comment type="function">
    <text evidence="1">Cytosolic glucose-6-phosphate dehydrogenase that catalyzes the first and rate-limiting step of the oxidative branch within the pentose phosphate pathway/shunt, an alternative route to glycolysis for the dissimilation of carbohydrates and a major source of reducing power and metabolic intermediates for fatty acid and nucleic acid biosynthetic processes.</text>
</comment>
<dbReference type="NCBIfam" id="TIGR00871">
    <property type="entry name" value="zwf"/>
    <property type="match status" value="1"/>
</dbReference>
<dbReference type="InterPro" id="IPR001282">
    <property type="entry name" value="G6P_DH"/>
</dbReference>
<evidence type="ECO:0000256" key="5">
    <source>
        <dbReference type="ARBA" id="ARBA00020444"/>
    </source>
</evidence>
<dbReference type="InterPro" id="IPR022675">
    <property type="entry name" value="G6P_DH_C"/>
</dbReference>
<evidence type="ECO:0000256" key="12">
    <source>
        <dbReference type="SAM" id="MobiDB-lite"/>
    </source>
</evidence>
<dbReference type="Gene3D" id="3.30.360.10">
    <property type="entry name" value="Dihydrodipicolinate Reductase, domain 2"/>
    <property type="match status" value="1"/>
</dbReference>
<dbReference type="SUPFAM" id="SSF51735">
    <property type="entry name" value="NAD(P)-binding Rossmann-fold domains"/>
    <property type="match status" value="1"/>
</dbReference>
<evidence type="ECO:0000256" key="9">
    <source>
        <dbReference type="ARBA" id="ARBA00023277"/>
    </source>
</evidence>
<sequence>MSTLQVNVGDRRVSRSDPLSPDLINYLKESMRESVQQDPPYVFVIFGASGDLARKKIYPTLWWLYRDDLLPKNVHFVGYARSDLTMEKIRDSFEKNAKVRDNEKDKFEAFLKQNTYIQGSYDKVESFKKLQEFNDDLQKRTKQPVNRLYYLALPPSVFAEVTQHLKEACMDYGDSWTRIIIEKPFGTDKDQIYRIDHYLGKEMVQNLMTLRFGNRLFGPSWNRDHIASVVITFKEDFGTAGRAGYFDTSGIIRDVMQNHLMQVLTLLAMEKPVSLNAEDIRDEKVKVLKSMPPVELKDVIVGQYVANPDSAHPEAKAGYLDDKDVPNDSVTPTYCMAVLKVNNERWDGVPFIMKCGKGLDEKKSEVRIQFREVPGDIYAPGELKRTELVIRVAPNEAVYLKLMTKKPGMDFGVEESELWIYPTIVAIMVSVYLMHMSVYSLKSLWDLKSILSVPMSLNMHGFGGVIPGVDHTNLDPSGRSDLLRTIDKAKVHKNPSIFDLAIMYCRTKEIAEAVCECASNRFQRIYREALITVPSTVITRNRLLTESRTASSPLVDDLRSAATPPRAPSASTASTVNTSLANDYIQEVKQKTCNLMGNVLTFGLLVVCLPNEPREFAELIGRWQVGDLPVRELTLKLIELYGPERRQALTKLGALMAEQEQEEFYSFLAINGVQVDLDFR</sequence>
<keyword evidence="6 11" id="KW-0313">Glucose metabolism</keyword>
<accession>A0AAF3FNW0</accession>
<dbReference type="HAMAP" id="MF_00966">
    <property type="entry name" value="G6PD"/>
    <property type="match status" value="1"/>
</dbReference>
<dbReference type="PRINTS" id="PR00079">
    <property type="entry name" value="G6PDHDRGNASE"/>
</dbReference>
<evidence type="ECO:0000259" key="14">
    <source>
        <dbReference type="Pfam" id="PF02781"/>
    </source>
</evidence>
<evidence type="ECO:0000256" key="10">
    <source>
        <dbReference type="ARBA" id="ARBA00047696"/>
    </source>
</evidence>
<dbReference type="GO" id="GO:0050661">
    <property type="term" value="F:NADP binding"/>
    <property type="evidence" value="ECO:0007669"/>
    <property type="project" value="InterPro"/>
</dbReference>
<evidence type="ECO:0000256" key="6">
    <source>
        <dbReference type="ARBA" id="ARBA00022526"/>
    </source>
</evidence>
<protein>
    <recommendedName>
        <fullName evidence="5 11">Glucose-6-phosphate 1-dehydrogenase</fullName>
        <ecNumber evidence="4 11">1.1.1.49</ecNumber>
    </recommendedName>
</protein>
<dbReference type="InterPro" id="IPR022674">
    <property type="entry name" value="G6P_DH_NAD-bd"/>
</dbReference>
<feature type="domain" description="Glucose-6-phosphate dehydrogenase C-terminal" evidence="14">
    <location>
        <begin position="208"/>
        <end position="418"/>
    </location>
</feature>
<dbReference type="GO" id="GO:0004345">
    <property type="term" value="F:glucose-6-phosphate dehydrogenase activity"/>
    <property type="evidence" value="ECO:0007669"/>
    <property type="project" value="UniProtKB-EC"/>
</dbReference>
<evidence type="ECO:0000313" key="16">
    <source>
        <dbReference type="WBParaSite" id="MBELARI_LOCUS8888"/>
    </source>
</evidence>
<dbReference type="InterPro" id="IPR019796">
    <property type="entry name" value="G6P_DH_AS"/>
</dbReference>
<dbReference type="AlphaFoldDB" id="A0AAF3FNW0"/>
<evidence type="ECO:0000256" key="2">
    <source>
        <dbReference type="ARBA" id="ARBA00004937"/>
    </source>
</evidence>
<dbReference type="PANTHER" id="PTHR23429:SF0">
    <property type="entry name" value="GLUCOSE-6-PHOSPHATE 1-DEHYDROGENASE"/>
    <property type="match status" value="1"/>
</dbReference>
<dbReference type="GO" id="GO:0005829">
    <property type="term" value="C:cytosol"/>
    <property type="evidence" value="ECO:0007669"/>
    <property type="project" value="TreeGrafter"/>
</dbReference>
<dbReference type="Gene3D" id="3.40.50.720">
    <property type="entry name" value="NAD(P)-binding Rossmann-like Domain"/>
    <property type="match status" value="1"/>
</dbReference>
<dbReference type="WBParaSite" id="MBELARI_LOCUS8888">
    <property type="protein sequence ID" value="MBELARI_LOCUS8888"/>
    <property type="gene ID" value="MBELARI_LOCUS8888"/>
</dbReference>
<keyword evidence="15" id="KW-1185">Reference proteome</keyword>
<dbReference type="SUPFAM" id="SSF55347">
    <property type="entry name" value="Glyceraldehyde-3-phosphate dehydrogenase-like, C-terminal domain"/>
    <property type="match status" value="1"/>
</dbReference>
<dbReference type="Proteomes" id="UP000887575">
    <property type="component" value="Unassembled WGS sequence"/>
</dbReference>
<dbReference type="GO" id="GO:0006006">
    <property type="term" value="P:glucose metabolic process"/>
    <property type="evidence" value="ECO:0007669"/>
    <property type="project" value="UniProtKB-KW"/>
</dbReference>
<reference evidence="16" key="1">
    <citation type="submission" date="2024-02" db="UniProtKB">
        <authorList>
            <consortium name="WormBaseParasite"/>
        </authorList>
    </citation>
    <scope>IDENTIFICATION</scope>
</reference>
<dbReference type="PROSITE" id="PS00069">
    <property type="entry name" value="G6P_DEHYDROGENASE"/>
    <property type="match status" value="1"/>
</dbReference>
<evidence type="ECO:0000256" key="8">
    <source>
        <dbReference type="ARBA" id="ARBA00023002"/>
    </source>
</evidence>
<evidence type="ECO:0000256" key="1">
    <source>
        <dbReference type="ARBA" id="ARBA00002914"/>
    </source>
</evidence>
<keyword evidence="9 11" id="KW-0119">Carbohydrate metabolism</keyword>
<evidence type="ECO:0000256" key="7">
    <source>
        <dbReference type="ARBA" id="ARBA00022857"/>
    </source>
</evidence>
<evidence type="ECO:0000256" key="4">
    <source>
        <dbReference type="ARBA" id="ARBA00013019"/>
    </source>
</evidence>
<dbReference type="Gene3D" id="1.20.1160.20">
    <property type="match status" value="1"/>
</dbReference>
<keyword evidence="8 11" id="KW-0560">Oxidoreductase</keyword>
<keyword evidence="7 11" id="KW-0521">NADP</keyword>
<proteinExistence type="inferred from homology"/>
<evidence type="ECO:0000256" key="11">
    <source>
        <dbReference type="RuleBase" id="RU362120"/>
    </source>
</evidence>
<dbReference type="Pfam" id="PF00479">
    <property type="entry name" value="G6PD_N"/>
    <property type="match status" value="1"/>
</dbReference>
<dbReference type="EC" id="1.1.1.49" evidence="4 11"/>
<feature type="region of interest" description="Disordered" evidence="12">
    <location>
        <begin position="555"/>
        <end position="574"/>
    </location>
</feature>
<comment type="similarity">
    <text evidence="3 11">Belongs to the glucose-6-phosphate dehydrogenase family.</text>
</comment>
<dbReference type="PANTHER" id="PTHR23429">
    <property type="entry name" value="GLUCOSE-6-PHOSPHATE 1-DEHYDROGENASE G6PD"/>
    <property type="match status" value="1"/>
</dbReference>
<comment type="pathway">
    <text evidence="2 11">Carbohydrate degradation; pentose phosphate pathway; D-ribulose 5-phosphate from D-glucose 6-phosphate (oxidative stage): step 1/3.</text>
</comment>
<dbReference type="Pfam" id="PF02781">
    <property type="entry name" value="G6PD_C"/>
    <property type="match status" value="1"/>
</dbReference>
<feature type="domain" description="Glucose-6-phosphate dehydrogenase NAD-binding" evidence="13">
    <location>
        <begin position="44"/>
        <end position="189"/>
    </location>
</feature>
<feature type="compositionally biased region" description="Low complexity" evidence="12">
    <location>
        <begin position="560"/>
        <end position="574"/>
    </location>
</feature>
<organism evidence="15 16">
    <name type="scientific">Mesorhabditis belari</name>
    <dbReference type="NCBI Taxonomy" id="2138241"/>
    <lineage>
        <taxon>Eukaryota</taxon>
        <taxon>Metazoa</taxon>
        <taxon>Ecdysozoa</taxon>
        <taxon>Nematoda</taxon>
        <taxon>Chromadorea</taxon>
        <taxon>Rhabditida</taxon>
        <taxon>Rhabditina</taxon>
        <taxon>Rhabditomorpha</taxon>
        <taxon>Rhabditoidea</taxon>
        <taxon>Rhabditidae</taxon>
        <taxon>Mesorhabditinae</taxon>
        <taxon>Mesorhabditis</taxon>
    </lineage>
</organism>
<dbReference type="GO" id="GO:0009051">
    <property type="term" value="P:pentose-phosphate shunt, oxidative branch"/>
    <property type="evidence" value="ECO:0007669"/>
    <property type="project" value="TreeGrafter"/>
</dbReference>
<evidence type="ECO:0000313" key="15">
    <source>
        <dbReference type="Proteomes" id="UP000887575"/>
    </source>
</evidence>